<dbReference type="PANTHER" id="PTHR30627:SF24">
    <property type="entry name" value="PENICILLIN-BINDING PROTEIN 4B"/>
    <property type="match status" value="1"/>
</dbReference>
<feature type="domain" description="Penicillin-binding protein transpeptidase" evidence="1">
    <location>
        <begin position="161"/>
        <end position="487"/>
    </location>
</feature>
<dbReference type="Gene3D" id="3.90.1310.10">
    <property type="entry name" value="Penicillin-binding protein 2a (Domain 2)"/>
    <property type="match status" value="1"/>
</dbReference>
<dbReference type="Pfam" id="PF21922">
    <property type="entry name" value="PBP_dimer_2"/>
    <property type="match status" value="1"/>
</dbReference>
<dbReference type="Gene3D" id="3.40.710.10">
    <property type="entry name" value="DD-peptidase/beta-lactamase superfamily"/>
    <property type="match status" value="1"/>
</dbReference>
<dbReference type="AlphaFoldDB" id="A0A3M2M302"/>
<dbReference type="GO" id="GO:0005886">
    <property type="term" value="C:plasma membrane"/>
    <property type="evidence" value="ECO:0007669"/>
    <property type="project" value="TreeGrafter"/>
</dbReference>
<dbReference type="EMBL" id="RFFG01000042">
    <property type="protein sequence ID" value="RMI41498.1"/>
    <property type="molecule type" value="Genomic_DNA"/>
</dbReference>
<dbReference type="OrthoDB" id="9766847at2"/>
<reference evidence="3 4" key="1">
    <citation type="submission" date="2018-10" db="EMBL/GenBank/DDBJ databases">
        <title>Isolation from soil.</title>
        <authorList>
            <person name="Hu J."/>
        </authorList>
    </citation>
    <scope>NUCLEOTIDE SEQUENCE [LARGE SCALE GENOMIC DNA]</scope>
    <source>
        <strain evidence="3 4">NEAU-Ht49</strain>
    </source>
</reference>
<organism evidence="3 4">
    <name type="scientific">Actinomadura harenae</name>
    <dbReference type="NCBI Taxonomy" id="2483351"/>
    <lineage>
        <taxon>Bacteria</taxon>
        <taxon>Bacillati</taxon>
        <taxon>Actinomycetota</taxon>
        <taxon>Actinomycetes</taxon>
        <taxon>Streptosporangiales</taxon>
        <taxon>Thermomonosporaceae</taxon>
        <taxon>Actinomadura</taxon>
    </lineage>
</organism>
<name>A0A3M2M302_9ACTN</name>
<protein>
    <submittedName>
        <fullName evidence="3">Penicillin-binding protein 2</fullName>
    </submittedName>
</protein>
<comment type="caution">
    <text evidence="3">The sequence shown here is derived from an EMBL/GenBank/DDBJ whole genome shotgun (WGS) entry which is preliminary data.</text>
</comment>
<dbReference type="SUPFAM" id="SSF56601">
    <property type="entry name" value="beta-lactamase/transpeptidase-like"/>
    <property type="match status" value="1"/>
</dbReference>
<dbReference type="GO" id="GO:0071972">
    <property type="term" value="F:peptidoglycan L,D-transpeptidase activity"/>
    <property type="evidence" value="ECO:0007669"/>
    <property type="project" value="TreeGrafter"/>
</dbReference>
<gene>
    <name evidence="3" type="ORF">EBO15_23005</name>
</gene>
<dbReference type="InterPro" id="IPR001460">
    <property type="entry name" value="PCN-bd_Tpept"/>
</dbReference>
<dbReference type="PANTHER" id="PTHR30627">
    <property type="entry name" value="PEPTIDOGLYCAN D,D-TRANSPEPTIDASE"/>
    <property type="match status" value="1"/>
</dbReference>
<evidence type="ECO:0000313" key="3">
    <source>
        <dbReference type="EMBL" id="RMI41498.1"/>
    </source>
</evidence>
<dbReference type="InterPro" id="IPR054120">
    <property type="entry name" value="PBPA_dimer"/>
</dbReference>
<dbReference type="InterPro" id="IPR012338">
    <property type="entry name" value="Beta-lactam/transpept-like"/>
</dbReference>
<evidence type="ECO:0000313" key="4">
    <source>
        <dbReference type="Proteomes" id="UP000282674"/>
    </source>
</evidence>
<sequence length="492" mass="52024">MNMDKPVRRVAVFALLLFFGLMAQVNYVQGSQADKLQSDPNNTRQISQVFNNPRGQITAGGEVLAWSTPTGKDNPKYGRNYKDGKVFSPVTGYFNGGGSKVELAYNGLLAGTDKRITHQRWFDQFIGKKPEGGNVDLSIDPAAQRIAYEKLVNGTTRRSGAAVVDIKTGAIKVLASNSSFDPTDVAPQKGTKGGQLLEQMDKTTDIIKPLIDNGMSEVFPPGSSFKTVVAAIGMEELHLNENSQVKTGHMTLPESGKELPNSHDGGSCAGTASLKGAFAESCNTTFGQMALDLGIDKLNAGAAKFGFGQNIRVEPLMRSAKSQVPVSIPDLATGKSIPTGKDATARSGIGQENVQATPLQMAMVAEAVANGGKIMQPYVVNRATAKDQSEVYKASPKVFSQPMSSDTASQLRDMMRAVVSEGTATILQGSNIAGKTGTAEQGAEFPNARWFVGFGPSDHPRYAFAVVSEGKGDGAHGAGPIAAAIMQAVMKK</sequence>
<feature type="domain" description="Penicillin binding protein A dimerisation" evidence="2">
    <location>
        <begin position="54"/>
        <end position="135"/>
    </location>
</feature>
<evidence type="ECO:0000259" key="2">
    <source>
        <dbReference type="Pfam" id="PF21922"/>
    </source>
</evidence>
<dbReference type="InterPro" id="IPR050515">
    <property type="entry name" value="Beta-lactam/transpept"/>
</dbReference>
<proteinExistence type="predicted"/>
<evidence type="ECO:0000259" key="1">
    <source>
        <dbReference type="Pfam" id="PF00905"/>
    </source>
</evidence>
<dbReference type="Proteomes" id="UP000282674">
    <property type="component" value="Unassembled WGS sequence"/>
</dbReference>
<dbReference type="GO" id="GO:0008658">
    <property type="term" value="F:penicillin binding"/>
    <property type="evidence" value="ECO:0007669"/>
    <property type="project" value="InterPro"/>
</dbReference>
<dbReference type="Pfam" id="PF00905">
    <property type="entry name" value="Transpeptidase"/>
    <property type="match status" value="1"/>
</dbReference>
<accession>A0A3M2M302</accession>
<dbReference type="GO" id="GO:0071555">
    <property type="term" value="P:cell wall organization"/>
    <property type="evidence" value="ECO:0007669"/>
    <property type="project" value="TreeGrafter"/>
</dbReference>
<keyword evidence="4" id="KW-1185">Reference proteome</keyword>